<dbReference type="RefSeq" id="WP_118648694.1">
    <property type="nucleotide sequence ID" value="NZ_CP060635.1"/>
</dbReference>
<keyword evidence="1" id="KW-0812">Transmembrane</keyword>
<protein>
    <submittedName>
        <fullName evidence="2">Uncharacterized protein</fullName>
    </submittedName>
</protein>
<evidence type="ECO:0000313" key="3">
    <source>
        <dbReference type="Proteomes" id="UP000515860"/>
    </source>
</evidence>
<accession>A0A7G9GAS9</accession>
<evidence type="ECO:0000256" key="1">
    <source>
        <dbReference type="SAM" id="Phobius"/>
    </source>
</evidence>
<keyword evidence="1" id="KW-1133">Transmembrane helix</keyword>
<dbReference type="EMBL" id="CP060635">
    <property type="protein sequence ID" value="QNM07911.1"/>
    <property type="molecule type" value="Genomic_DNA"/>
</dbReference>
<feature type="transmembrane region" description="Helical" evidence="1">
    <location>
        <begin position="7"/>
        <end position="30"/>
    </location>
</feature>
<dbReference type="Proteomes" id="UP000515860">
    <property type="component" value="Chromosome"/>
</dbReference>
<dbReference type="AlphaFoldDB" id="A0A7G9GAS9"/>
<feature type="transmembrane region" description="Helical" evidence="1">
    <location>
        <begin position="42"/>
        <end position="62"/>
    </location>
</feature>
<reference evidence="2 3" key="1">
    <citation type="submission" date="2020-08" db="EMBL/GenBank/DDBJ databases">
        <authorList>
            <person name="Liu C."/>
            <person name="Sun Q."/>
        </authorList>
    </citation>
    <scope>NUCLEOTIDE SEQUENCE [LARGE SCALE GENOMIC DNA]</scope>
    <source>
        <strain evidence="2 3">NSJ-29</strain>
    </source>
</reference>
<sequence length="65" mass="7015">MRKGIRPLAIILLIIAVIAAFVLAFFVKGILPGELKRWSDLIFWGIVIIIGGGGALLAGRLCGRR</sequence>
<name>A0A7G9GAS9_9FIRM</name>
<keyword evidence="3" id="KW-1185">Reference proteome</keyword>
<keyword evidence="1" id="KW-0472">Membrane</keyword>
<gene>
    <name evidence="2" type="ORF">H9Q79_13460</name>
</gene>
<dbReference type="KEGG" id="whj:H9Q79_13460"/>
<proteinExistence type="predicted"/>
<evidence type="ECO:0000313" key="2">
    <source>
        <dbReference type="EMBL" id="QNM07911.1"/>
    </source>
</evidence>
<organism evidence="2 3">
    <name type="scientific">Wansuia hejianensis</name>
    <dbReference type="NCBI Taxonomy" id="2763667"/>
    <lineage>
        <taxon>Bacteria</taxon>
        <taxon>Bacillati</taxon>
        <taxon>Bacillota</taxon>
        <taxon>Clostridia</taxon>
        <taxon>Lachnospirales</taxon>
        <taxon>Lachnospiraceae</taxon>
        <taxon>Wansuia</taxon>
    </lineage>
</organism>